<sequence>MLRVSSLRNLATTAPYFHDGSAATLPEAIKAMGTAQLGVTLEAAEVADIAAFL</sequence>
<dbReference type="PANTHER" id="PTHR30600:SF7">
    <property type="entry name" value="CYTOCHROME C PEROXIDASE-RELATED"/>
    <property type="match status" value="1"/>
</dbReference>
<dbReference type="InterPro" id="IPR051395">
    <property type="entry name" value="Cytochrome_c_Peroxidase/MauG"/>
</dbReference>
<dbReference type="EMBL" id="JAJGQJ010000056">
    <property type="protein sequence ID" value="MCC4621880.1"/>
    <property type="molecule type" value="Genomic_DNA"/>
</dbReference>
<evidence type="ECO:0000313" key="2">
    <source>
        <dbReference type="Proteomes" id="UP001199206"/>
    </source>
</evidence>
<keyword evidence="2" id="KW-1185">Reference proteome</keyword>
<dbReference type="SUPFAM" id="SSF46626">
    <property type="entry name" value="Cytochrome c"/>
    <property type="match status" value="1"/>
</dbReference>
<evidence type="ECO:0008006" key="3">
    <source>
        <dbReference type="Google" id="ProtNLM"/>
    </source>
</evidence>
<gene>
    <name evidence="1" type="ORF">LL965_18065</name>
</gene>
<evidence type="ECO:0000313" key="1">
    <source>
        <dbReference type="EMBL" id="MCC4621880.1"/>
    </source>
</evidence>
<dbReference type="InterPro" id="IPR036909">
    <property type="entry name" value="Cyt_c-like_dom_sf"/>
</dbReference>
<dbReference type="PANTHER" id="PTHR30600">
    <property type="entry name" value="CYTOCHROME C PEROXIDASE-RELATED"/>
    <property type="match status" value="1"/>
</dbReference>
<name>A0ABS8HIV4_9XANT</name>
<comment type="caution">
    <text evidence="1">The sequence shown here is derived from an EMBL/GenBank/DDBJ whole genome shotgun (WGS) entry which is preliminary data.</text>
</comment>
<accession>A0ABS8HIV4</accession>
<organism evidence="1 2">
    <name type="scientific">Xanthomonas cassavae CFBP 4642</name>
    <dbReference type="NCBI Taxonomy" id="1219375"/>
    <lineage>
        <taxon>Bacteria</taxon>
        <taxon>Pseudomonadati</taxon>
        <taxon>Pseudomonadota</taxon>
        <taxon>Gammaproteobacteria</taxon>
        <taxon>Lysobacterales</taxon>
        <taxon>Lysobacteraceae</taxon>
        <taxon>Xanthomonas</taxon>
    </lineage>
</organism>
<proteinExistence type="predicted"/>
<dbReference type="Gene3D" id="1.10.760.10">
    <property type="entry name" value="Cytochrome c-like domain"/>
    <property type="match status" value="1"/>
</dbReference>
<protein>
    <recommendedName>
        <fullName evidence="3">Cytochrome C peroxidase</fullName>
    </recommendedName>
</protein>
<reference evidence="1 2" key="1">
    <citation type="submission" date="2021-10" db="EMBL/GenBank/DDBJ databases">
        <title>Genome sequencing of Xanthomonas strains from NCPPB.</title>
        <authorList>
            <person name="Hussein R."/>
            <person name="Harrison J."/>
            <person name="Studholme D.J."/>
            <person name="Vicente J."/>
            <person name="Grant M."/>
        </authorList>
    </citation>
    <scope>NUCLEOTIDE SEQUENCE [LARGE SCALE GENOMIC DNA]</scope>
    <source>
        <strain evidence="1 2">NCPPB 101</strain>
    </source>
</reference>
<dbReference type="Proteomes" id="UP001199206">
    <property type="component" value="Unassembled WGS sequence"/>
</dbReference>